<comment type="caution">
    <text evidence="2">The sequence shown here is derived from an EMBL/GenBank/DDBJ whole genome shotgun (WGS) entry which is preliminary data.</text>
</comment>
<protein>
    <recommendedName>
        <fullName evidence="1">Transposase MuDR plant domain-containing protein</fullName>
    </recommendedName>
</protein>
<accession>A0AAE0AY97</accession>
<feature type="domain" description="Transposase MuDR plant" evidence="1">
    <location>
        <begin position="193"/>
        <end position="255"/>
    </location>
</feature>
<keyword evidence="3" id="KW-1185">Reference proteome</keyword>
<dbReference type="AlphaFoldDB" id="A0AAE0AY97"/>
<organism evidence="2 3">
    <name type="scientific">Dipteronia sinensis</name>
    <dbReference type="NCBI Taxonomy" id="43782"/>
    <lineage>
        <taxon>Eukaryota</taxon>
        <taxon>Viridiplantae</taxon>
        <taxon>Streptophyta</taxon>
        <taxon>Embryophyta</taxon>
        <taxon>Tracheophyta</taxon>
        <taxon>Spermatophyta</taxon>
        <taxon>Magnoliopsida</taxon>
        <taxon>eudicotyledons</taxon>
        <taxon>Gunneridae</taxon>
        <taxon>Pentapetalae</taxon>
        <taxon>rosids</taxon>
        <taxon>malvids</taxon>
        <taxon>Sapindales</taxon>
        <taxon>Sapindaceae</taxon>
        <taxon>Hippocastanoideae</taxon>
        <taxon>Acereae</taxon>
        <taxon>Dipteronia</taxon>
    </lineage>
</organism>
<proteinExistence type="predicted"/>
<dbReference type="EMBL" id="JANJYJ010000002">
    <property type="protein sequence ID" value="KAK3226070.1"/>
    <property type="molecule type" value="Genomic_DNA"/>
</dbReference>
<dbReference type="Pfam" id="PF03108">
    <property type="entry name" value="DBD_Tnp_Mut"/>
    <property type="match status" value="1"/>
</dbReference>
<evidence type="ECO:0000259" key="1">
    <source>
        <dbReference type="Pfam" id="PF03108"/>
    </source>
</evidence>
<name>A0AAE0AY97_9ROSI</name>
<evidence type="ECO:0000313" key="3">
    <source>
        <dbReference type="Proteomes" id="UP001281410"/>
    </source>
</evidence>
<dbReference type="InterPro" id="IPR004332">
    <property type="entry name" value="Transposase_MuDR"/>
</dbReference>
<evidence type="ECO:0000313" key="2">
    <source>
        <dbReference type="EMBL" id="KAK3226070.1"/>
    </source>
</evidence>
<dbReference type="Proteomes" id="UP001281410">
    <property type="component" value="Unassembled WGS sequence"/>
</dbReference>
<gene>
    <name evidence="2" type="ORF">Dsin_005932</name>
</gene>
<reference evidence="2" key="1">
    <citation type="journal article" date="2023" name="Plant J.">
        <title>Genome sequences and population genomics provide insights into the demographic history, inbreeding, and mutation load of two 'living fossil' tree species of Dipteronia.</title>
        <authorList>
            <person name="Feng Y."/>
            <person name="Comes H.P."/>
            <person name="Chen J."/>
            <person name="Zhu S."/>
            <person name="Lu R."/>
            <person name="Zhang X."/>
            <person name="Li P."/>
            <person name="Qiu J."/>
            <person name="Olsen K.M."/>
            <person name="Qiu Y."/>
        </authorList>
    </citation>
    <scope>NUCLEOTIDE SEQUENCE</scope>
    <source>
        <strain evidence="2">NBL</strain>
    </source>
</reference>
<sequence length="256" mass="29190">MGCFDDMVIKTADNMLHFNYVDADEISLIVLVNWAHNDKYNCNTKHPNLYKVSVWVSWNDEVGITTESELVLTLEQFVCRADENVEKEINATNMTLFEDNVVDFGDGEAVDANDIVVDEMFSYVEVDGNIELLEIEEDVDVESGGDSDEYLEGYRLNNNELFGNESSEDEDPVQRMGRGLNGSEFKLLPDGKIQLVVGQVFNNQEHFKDVLPDYVIQEGFIMYKVKNERKRLTSTCAYHGCPWRIHASLLADEVSF</sequence>